<name>A0ABQ9Z6Y4_9CRUS</name>
<keyword evidence="2" id="KW-1185">Reference proteome</keyword>
<evidence type="ECO:0000313" key="2">
    <source>
        <dbReference type="Proteomes" id="UP001234178"/>
    </source>
</evidence>
<sequence>MLSTTRNMFFRRRDSCLKSPNDGNAFQCSDLVKHCKQSDEKINRHKVRFFKRARAQAENKLHQHKQFAGKHPNVMQLMLQDLAETLEFVFSLDITRNYIKIEKKKQT</sequence>
<dbReference type="Proteomes" id="UP001234178">
    <property type="component" value="Unassembled WGS sequence"/>
</dbReference>
<organism evidence="1 2">
    <name type="scientific">Daphnia magna</name>
    <dbReference type="NCBI Taxonomy" id="35525"/>
    <lineage>
        <taxon>Eukaryota</taxon>
        <taxon>Metazoa</taxon>
        <taxon>Ecdysozoa</taxon>
        <taxon>Arthropoda</taxon>
        <taxon>Crustacea</taxon>
        <taxon>Branchiopoda</taxon>
        <taxon>Diplostraca</taxon>
        <taxon>Cladocera</taxon>
        <taxon>Anomopoda</taxon>
        <taxon>Daphniidae</taxon>
        <taxon>Daphnia</taxon>
    </lineage>
</organism>
<comment type="caution">
    <text evidence="1">The sequence shown here is derived from an EMBL/GenBank/DDBJ whole genome shotgun (WGS) entry which is preliminary data.</text>
</comment>
<protein>
    <submittedName>
        <fullName evidence="1">Uncharacterized protein</fullName>
    </submittedName>
</protein>
<dbReference type="EMBL" id="JAOYFB010000002">
    <property type="protein sequence ID" value="KAK4008657.1"/>
    <property type="molecule type" value="Genomic_DNA"/>
</dbReference>
<proteinExistence type="predicted"/>
<evidence type="ECO:0000313" key="1">
    <source>
        <dbReference type="EMBL" id="KAK4008657.1"/>
    </source>
</evidence>
<reference evidence="1 2" key="1">
    <citation type="journal article" date="2023" name="Nucleic Acids Res.">
        <title>The hologenome of Daphnia magna reveals possible DNA methylation and microbiome-mediated evolution of the host genome.</title>
        <authorList>
            <person name="Chaturvedi A."/>
            <person name="Li X."/>
            <person name="Dhandapani V."/>
            <person name="Marshall H."/>
            <person name="Kissane S."/>
            <person name="Cuenca-Cambronero M."/>
            <person name="Asole G."/>
            <person name="Calvet F."/>
            <person name="Ruiz-Romero M."/>
            <person name="Marangio P."/>
            <person name="Guigo R."/>
            <person name="Rago D."/>
            <person name="Mirbahai L."/>
            <person name="Eastwood N."/>
            <person name="Colbourne J.K."/>
            <person name="Zhou J."/>
            <person name="Mallon E."/>
            <person name="Orsini L."/>
        </authorList>
    </citation>
    <scope>NUCLEOTIDE SEQUENCE [LARGE SCALE GENOMIC DNA]</scope>
    <source>
        <strain evidence="1">LRV0_1</strain>
    </source>
</reference>
<accession>A0ABQ9Z6Y4</accession>
<gene>
    <name evidence="1" type="ORF">OUZ56_013790</name>
</gene>